<dbReference type="AlphaFoldDB" id="A0AAE0L743"/>
<evidence type="ECO:0000256" key="5">
    <source>
        <dbReference type="ARBA" id="ARBA00022490"/>
    </source>
</evidence>
<reference evidence="9 10" key="1">
    <citation type="journal article" date="2015" name="Genome Biol. Evol.">
        <title>Comparative Genomics of a Bacterivorous Green Alga Reveals Evolutionary Causalities and Consequences of Phago-Mixotrophic Mode of Nutrition.</title>
        <authorList>
            <person name="Burns J.A."/>
            <person name="Paasch A."/>
            <person name="Narechania A."/>
            <person name="Kim E."/>
        </authorList>
    </citation>
    <scope>NUCLEOTIDE SEQUENCE [LARGE SCALE GENOMIC DNA]</scope>
    <source>
        <strain evidence="9 10">PLY_AMNH</strain>
    </source>
</reference>
<dbReference type="CDD" id="cd02440">
    <property type="entry name" value="AdoMet_MTases"/>
    <property type="match status" value="1"/>
</dbReference>
<gene>
    <name evidence="9" type="ORF">CYMTET_17286</name>
</gene>
<protein>
    <recommendedName>
        <fullName evidence="4">Calmodulin-lysine N-methyltransferase</fullName>
        <ecNumber evidence="3">2.1.1.60</ecNumber>
    </recommendedName>
</protein>
<dbReference type="EC" id="2.1.1.60" evidence="3"/>
<evidence type="ECO:0000256" key="6">
    <source>
        <dbReference type="ARBA" id="ARBA00022603"/>
    </source>
</evidence>
<dbReference type="GO" id="GO:0018025">
    <property type="term" value="F:calmodulin-lysine N-methyltransferase activity"/>
    <property type="evidence" value="ECO:0007669"/>
    <property type="project" value="UniProtKB-EC"/>
</dbReference>
<proteinExistence type="predicted"/>
<dbReference type="EMBL" id="LGRX02007668">
    <property type="protein sequence ID" value="KAK3274531.1"/>
    <property type="molecule type" value="Genomic_DNA"/>
</dbReference>
<keyword evidence="10" id="KW-1185">Reference proteome</keyword>
<evidence type="ECO:0000256" key="7">
    <source>
        <dbReference type="ARBA" id="ARBA00022679"/>
    </source>
</evidence>
<dbReference type="PANTHER" id="PTHR13539">
    <property type="entry name" value="CALMODULIN-LYSINE N-METHYLTRANSFERASE"/>
    <property type="match status" value="1"/>
</dbReference>
<keyword evidence="7" id="KW-0808">Transferase</keyword>
<dbReference type="GO" id="GO:0032259">
    <property type="term" value="P:methylation"/>
    <property type="evidence" value="ECO:0007669"/>
    <property type="project" value="UniProtKB-KW"/>
</dbReference>
<evidence type="ECO:0000313" key="9">
    <source>
        <dbReference type="EMBL" id="KAK3274531.1"/>
    </source>
</evidence>
<organism evidence="9 10">
    <name type="scientific">Cymbomonas tetramitiformis</name>
    <dbReference type="NCBI Taxonomy" id="36881"/>
    <lineage>
        <taxon>Eukaryota</taxon>
        <taxon>Viridiplantae</taxon>
        <taxon>Chlorophyta</taxon>
        <taxon>Pyramimonadophyceae</taxon>
        <taxon>Pyramimonadales</taxon>
        <taxon>Pyramimonadaceae</taxon>
        <taxon>Cymbomonas</taxon>
    </lineage>
</organism>
<comment type="caution">
    <text evidence="9">The sequence shown here is derived from an EMBL/GenBank/DDBJ whole genome shotgun (WGS) entry which is preliminary data.</text>
</comment>
<dbReference type="GO" id="GO:0005634">
    <property type="term" value="C:nucleus"/>
    <property type="evidence" value="ECO:0007669"/>
    <property type="project" value="UniProtKB-SubCell"/>
</dbReference>
<evidence type="ECO:0000256" key="3">
    <source>
        <dbReference type="ARBA" id="ARBA00011914"/>
    </source>
</evidence>
<comment type="subcellular location">
    <subcellularLocation>
        <location evidence="2">Cytoplasm</location>
    </subcellularLocation>
    <subcellularLocation>
        <location evidence="1">Nucleus</location>
    </subcellularLocation>
</comment>
<dbReference type="SUPFAM" id="SSF53335">
    <property type="entry name" value="S-adenosyl-L-methionine-dependent methyltransferases"/>
    <property type="match status" value="1"/>
</dbReference>
<evidence type="ECO:0000256" key="1">
    <source>
        <dbReference type="ARBA" id="ARBA00004123"/>
    </source>
</evidence>
<accession>A0AAE0L743</accession>
<dbReference type="Proteomes" id="UP001190700">
    <property type="component" value="Unassembled WGS sequence"/>
</dbReference>
<dbReference type="Pfam" id="PF10294">
    <property type="entry name" value="Methyltransf_16"/>
    <property type="match status" value="1"/>
</dbReference>
<evidence type="ECO:0000256" key="2">
    <source>
        <dbReference type="ARBA" id="ARBA00004496"/>
    </source>
</evidence>
<dbReference type="InterPro" id="IPR019410">
    <property type="entry name" value="Methyltransf_16"/>
</dbReference>
<evidence type="ECO:0000256" key="8">
    <source>
        <dbReference type="ARBA" id="ARBA00023242"/>
    </source>
</evidence>
<evidence type="ECO:0000313" key="10">
    <source>
        <dbReference type="Proteomes" id="UP001190700"/>
    </source>
</evidence>
<keyword evidence="8" id="KW-0539">Nucleus</keyword>
<dbReference type="GO" id="GO:0005737">
    <property type="term" value="C:cytoplasm"/>
    <property type="evidence" value="ECO:0007669"/>
    <property type="project" value="UniProtKB-SubCell"/>
</dbReference>
<dbReference type="Gene3D" id="3.40.50.150">
    <property type="entry name" value="Vaccinia Virus protein VP39"/>
    <property type="match status" value="1"/>
</dbReference>
<keyword evidence="6" id="KW-0489">Methyltransferase</keyword>
<dbReference type="InterPro" id="IPR029063">
    <property type="entry name" value="SAM-dependent_MTases_sf"/>
</dbReference>
<evidence type="ECO:0000256" key="4">
    <source>
        <dbReference type="ARBA" id="ARBA00020594"/>
    </source>
</evidence>
<dbReference type="PANTHER" id="PTHR13539:SF3">
    <property type="entry name" value="CALMODULIN-LYSINE N-METHYLTRANSFERASE"/>
    <property type="match status" value="1"/>
</dbReference>
<name>A0AAE0L743_9CHLO</name>
<sequence length="239" mass="26630">MAQVDVESFEGIDIFEMDESEPDWQVIYFGEGRDQVKLYVDPMRVCIWENSNVMSEWCIKNQGLFKQKRVMELGCGMALPAMTVAALNATEVIATDISPTACKIVKECMAYSRSVGQQSSPFSASVLDWNEVFTAELASGIGAYKSNLPRVDVILGSDVLYASEHGLPLAAAVDTHLIPGGLLVLTTRNFRPGLDLFLENIQKIRGFQLVNEEQYNRGEEEGTKSYKLYVMQKPEPIES</sequence>
<keyword evidence="5" id="KW-0963">Cytoplasm</keyword>
<dbReference type="InterPro" id="IPR025800">
    <property type="entry name" value="CaM-Lys-N-MeTrfase"/>
</dbReference>